<comment type="similarity">
    <text evidence="3 10 13">Belongs to the IPP transferase family.</text>
</comment>
<comment type="caution">
    <text evidence="15">The sequence shown here is derived from an EMBL/GenBank/DDBJ whole genome shotgun (WGS) entry which is preliminary data.</text>
</comment>
<keyword evidence="4 10" id="KW-0808">Transferase</keyword>
<feature type="coiled-coil region" evidence="14">
    <location>
        <begin position="252"/>
        <end position="279"/>
    </location>
</feature>
<feature type="binding site" evidence="10">
    <location>
        <begin position="13"/>
        <end position="20"/>
    </location>
    <ligand>
        <name>ATP</name>
        <dbReference type="ChEBI" id="CHEBI:30616"/>
    </ligand>
</feature>
<keyword evidence="7 10" id="KW-0067">ATP-binding</keyword>
<dbReference type="PANTHER" id="PTHR11088:SF60">
    <property type="entry name" value="TRNA DIMETHYLALLYLTRANSFERASE"/>
    <property type="match status" value="1"/>
</dbReference>
<dbReference type="NCBIfam" id="TIGR00174">
    <property type="entry name" value="miaA"/>
    <property type="match status" value="1"/>
</dbReference>
<comment type="catalytic activity">
    <reaction evidence="9 10 11">
        <text>adenosine(37) in tRNA + dimethylallyl diphosphate = N(6)-dimethylallyladenosine(37) in tRNA + diphosphate</text>
        <dbReference type="Rhea" id="RHEA:26482"/>
        <dbReference type="Rhea" id="RHEA-COMP:10162"/>
        <dbReference type="Rhea" id="RHEA-COMP:10375"/>
        <dbReference type="ChEBI" id="CHEBI:33019"/>
        <dbReference type="ChEBI" id="CHEBI:57623"/>
        <dbReference type="ChEBI" id="CHEBI:74411"/>
        <dbReference type="ChEBI" id="CHEBI:74415"/>
        <dbReference type="EC" id="2.5.1.75"/>
    </reaction>
</comment>
<organism evidence="15 16">
    <name type="scientific">Candidatus Merdicola faecigallinarum</name>
    <dbReference type="NCBI Taxonomy" id="2840862"/>
    <lineage>
        <taxon>Bacteria</taxon>
        <taxon>Bacillati</taxon>
        <taxon>Bacillota</taxon>
        <taxon>Clostridia</taxon>
        <taxon>Candidatus Merdicola</taxon>
    </lineage>
</organism>
<evidence type="ECO:0000256" key="13">
    <source>
        <dbReference type="RuleBase" id="RU003785"/>
    </source>
</evidence>
<dbReference type="GO" id="GO:0052381">
    <property type="term" value="F:tRNA dimethylallyltransferase activity"/>
    <property type="evidence" value="ECO:0007669"/>
    <property type="project" value="UniProtKB-UniRule"/>
</dbReference>
<feature type="binding site" evidence="10">
    <location>
        <begin position="15"/>
        <end position="20"/>
    </location>
    <ligand>
        <name>substrate</name>
    </ligand>
</feature>
<comment type="subunit">
    <text evidence="10">Monomer.</text>
</comment>
<evidence type="ECO:0000313" key="15">
    <source>
        <dbReference type="EMBL" id="HIU51637.1"/>
    </source>
</evidence>
<dbReference type="PANTHER" id="PTHR11088">
    <property type="entry name" value="TRNA DIMETHYLALLYLTRANSFERASE"/>
    <property type="match status" value="1"/>
</dbReference>
<dbReference type="EMBL" id="DVNH01000022">
    <property type="protein sequence ID" value="HIU51637.1"/>
    <property type="molecule type" value="Genomic_DNA"/>
</dbReference>
<comment type="function">
    <text evidence="2 10 12">Catalyzes the transfer of a dimethylallyl group onto the adenine at position 37 in tRNAs that read codons beginning with uridine, leading to the formation of N6-(dimethylallyl)adenosine (i(6)A).</text>
</comment>
<dbReference type="SUPFAM" id="SSF52540">
    <property type="entry name" value="P-loop containing nucleoside triphosphate hydrolases"/>
    <property type="match status" value="2"/>
</dbReference>
<gene>
    <name evidence="10 15" type="primary">miaA</name>
    <name evidence="15" type="ORF">IAB70_03335</name>
</gene>
<protein>
    <recommendedName>
        <fullName evidence="10">tRNA dimethylallyltransferase</fullName>
        <ecNumber evidence="10">2.5.1.75</ecNumber>
    </recommendedName>
    <alternativeName>
        <fullName evidence="10">Dimethylallyl diphosphate:tRNA dimethylallyltransferase</fullName>
        <shortName evidence="10">DMAPP:tRNA dimethylallyltransferase</shortName>
        <shortName evidence="10">DMATase</shortName>
    </alternativeName>
    <alternativeName>
        <fullName evidence="10">Isopentenyl-diphosphate:tRNA isopentenyltransferase</fullName>
        <shortName evidence="10">IPP transferase</shortName>
        <shortName evidence="10">IPPT</shortName>
        <shortName evidence="10">IPTase</shortName>
    </alternativeName>
</protein>
<dbReference type="InterPro" id="IPR039657">
    <property type="entry name" value="Dimethylallyltransferase"/>
</dbReference>
<evidence type="ECO:0000256" key="4">
    <source>
        <dbReference type="ARBA" id="ARBA00022679"/>
    </source>
</evidence>
<dbReference type="HAMAP" id="MF_00185">
    <property type="entry name" value="IPP_trans"/>
    <property type="match status" value="1"/>
</dbReference>
<evidence type="ECO:0000256" key="11">
    <source>
        <dbReference type="RuleBase" id="RU003783"/>
    </source>
</evidence>
<comment type="cofactor">
    <cofactor evidence="1 10">
        <name>Mg(2+)</name>
        <dbReference type="ChEBI" id="CHEBI:18420"/>
    </cofactor>
</comment>
<dbReference type="Gene3D" id="3.40.50.300">
    <property type="entry name" value="P-loop containing nucleotide triphosphate hydrolases"/>
    <property type="match status" value="1"/>
</dbReference>
<evidence type="ECO:0000256" key="10">
    <source>
        <dbReference type="HAMAP-Rule" id="MF_00185"/>
    </source>
</evidence>
<dbReference type="Proteomes" id="UP000824093">
    <property type="component" value="Unassembled WGS sequence"/>
</dbReference>
<keyword evidence="6 10" id="KW-0547">Nucleotide-binding</keyword>
<feature type="site" description="Interaction with substrate tRNA" evidence="10">
    <location>
        <position position="104"/>
    </location>
</feature>
<keyword evidence="8 10" id="KW-0460">Magnesium</keyword>
<evidence type="ECO:0000256" key="5">
    <source>
        <dbReference type="ARBA" id="ARBA00022694"/>
    </source>
</evidence>
<accession>A0A9D1S9N2</accession>
<evidence type="ECO:0000256" key="2">
    <source>
        <dbReference type="ARBA" id="ARBA00003213"/>
    </source>
</evidence>
<feature type="site" description="Interaction with substrate tRNA" evidence="10">
    <location>
        <position position="127"/>
    </location>
</feature>
<dbReference type="AlphaFoldDB" id="A0A9D1S9N2"/>
<keyword evidence="14" id="KW-0175">Coiled coil</keyword>
<evidence type="ECO:0000256" key="14">
    <source>
        <dbReference type="SAM" id="Coils"/>
    </source>
</evidence>
<dbReference type="GO" id="GO:0005524">
    <property type="term" value="F:ATP binding"/>
    <property type="evidence" value="ECO:0007669"/>
    <property type="project" value="UniProtKB-UniRule"/>
</dbReference>
<evidence type="ECO:0000256" key="7">
    <source>
        <dbReference type="ARBA" id="ARBA00022840"/>
    </source>
</evidence>
<evidence type="ECO:0000256" key="8">
    <source>
        <dbReference type="ARBA" id="ARBA00022842"/>
    </source>
</evidence>
<feature type="region of interest" description="Interaction with substrate tRNA" evidence="10">
    <location>
        <begin position="38"/>
        <end position="41"/>
    </location>
</feature>
<name>A0A9D1S9N2_9FIRM</name>
<dbReference type="GO" id="GO:0006400">
    <property type="term" value="P:tRNA modification"/>
    <property type="evidence" value="ECO:0007669"/>
    <property type="project" value="TreeGrafter"/>
</dbReference>
<sequence>MKSQKPIVIVIGGPTASGKTGLSIALAKEINGQIISADSMQIYKEMNIGTAKVTKEEMKGIKHYLIDRVYPNERYSVAQFKEDAEKAIRTILEEGKVPIVVGGTGLYINSLIYNIHYEDTKIDEEYRKFLEKRVEEEGLETLYQEAKAIDEEATRKISERDQKRILRILELYHQTGKTKTQLEIESRKEEPKYDYRVFGLHWEREVLYDRINQRVNQMLKQGLIQEVETIWKKYKEFPTAMQGLGYKEVVQYLKEEVSYEEMEENIKRESRRYAKRQMTWFRAIPSIKWLEGEEKIQNNIHIILEGLE</sequence>
<dbReference type="InterPro" id="IPR027417">
    <property type="entry name" value="P-loop_NTPase"/>
</dbReference>
<comment type="caution">
    <text evidence="10">Lacks conserved residue(s) required for the propagation of feature annotation.</text>
</comment>
<evidence type="ECO:0000256" key="9">
    <source>
        <dbReference type="ARBA" id="ARBA00049563"/>
    </source>
</evidence>
<dbReference type="Gene3D" id="1.10.20.140">
    <property type="match status" value="1"/>
</dbReference>
<reference evidence="15" key="2">
    <citation type="journal article" date="2021" name="PeerJ">
        <title>Extensive microbial diversity within the chicken gut microbiome revealed by metagenomics and culture.</title>
        <authorList>
            <person name="Gilroy R."/>
            <person name="Ravi A."/>
            <person name="Getino M."/>
            <person name="Pursley I."/>
            <person name="Horton D.L."/>
            <person name="Alikhan N.F."/>
            <person name="Baker D."/>
            <person name="Gharbi K."/>
            <person name="Hall N."/>
            <person name="Watson M."/>
            <person name="Adriaenssens E.M."/>
            <person name="Foster-Nyarko E."/>
            <person name="Jarju S."/>
            <person name="Secka A."/>
            <person name="Antonio M."/>
            <person name="Oren A."/>
            <person name="Chaudhuri R.R."/>
            <person name="La Ragione R."/>
            <person name="Hildebrand F."/>
            <person name="Pallen M.J."/>
        </authorList>
    </citation>
    <scope>NUCLEOTIDE SEQUENCE</scope>
    <source>
        <strain evidence="15">CHK195-15760</strain>
    </source>
</reference>
<reference evidence="15" key="1">
    <citation type="submission" date="2020-10" db="EMBL/GenBank/DDBJ databases">
        <authorList>
            <person name="Gilroy R."/>
        </authorList>
    </citation>
    <scope>NUCLEOTIDE SEQUENCE</scope>
    <source>
        <strain evidence="15">CHK195-15760</strain>
    </source>
</reference>
<dbReference type="InterPro" id="IPR018022">
    <property type="entry name" value="IPT"/>
</dbReference>
<evidence type="ECO:0000256" key="12">
    <source>
        <dbReference type="RuleBase" id="RU003784"/>
    </source>
</evidence>
<evidence type="ECO:0000256" key="1">
    <source>
        <dbReference type="ARBA" id="ARBA00001946"/>
    </source>
</evidence>
<evidence type="ECO:0000256" key="3">
    <source>
        <dbReference type="ARBA" id="ARBA00005842"/>
    </source>
</evidence>
<dbReference type="EC" id="2.5.1.75" evidence="10"/>
<dbReference type="Pfam" id="PF01715">
    <property type="entry name" value="IPPT"/>
    <property type="match status" value="1"/>
</dbReference>
<evidence type="ECO:0000313" key="16">
    <source>
        <dbReference type="Proteomes" id="UP000824093"/>
    </source>
</evidence>
<keyword evidence="5 10" id="KW-0819">tRNA processing</keyword>
<evidence type="ECO:0000256" key="6">
    <source>
        <dbReference type="ARBA" id="ARBA00022741"/>
    </source>
</evidence>
<proteinExistence type="inferred from homology"/>